<protein>
    <submittedName>
        <fullName evidence="2">Uncharacterized protein</fullName>
    </submittedName>
</protein>
<dbReference type="Proteomes" id="UP000265520">
    <property type="component" value="Unassembled WGS sequence"/>
</dbReference>
<name>A0A392RD30_9FABA</name>
<evidence type="ECO:0000256" key="1">
    <source>
        <dbReference type="SAM" id="MobiDB-lite"/>
    </source>
</evidence>
<evidence type="ECO:0000313" key="3">
    <source>
        <dbReference type="Proteomes" id="UP000265520"/>
    </source>
</evidence>
<keyword evidence="3" id="KW-1185">Reference proteome</keyword>
<dbReference type="EMBL" id="LXQA010214156">
    <property type="protein sequence ID" value="MCI34491.1"/>
    <property type="molecule type" value="Genomic_DNA"/>
</dbReference>
<dbReference type="AlphaFoldDB" id="A0A392RD30"/>
<accession>A0A392RD30</accession>
<feature type="non-terminal residue" evidence="2">
    <location>
        <position position="123"/>
    </location>
</feature>
<feature type="non-terminal residue" evidence="2">
    <location>
        <position position="1"/>
    </location>
</feature>
<reference evidence="2 3" key="1">
    <citation type="journal article" date="2018" name="Front. Plant Sci.">
        <title>Red Clover (Trifolium pratense) and Zigzag Clover (T. medium) - A Picture of Genomic Similarities and Differences.</title>
        <authorList>
            <person name="Dluhosova J."/>
            <person name="Istvanek J."/>
            <person name="Nedelnik J."/>
            <person name="Repkova J."/>
        </authorList>
    </citation>
    <scope>NUCLEOTIDE SEQUENCE [LARGE SCALE GENOMIC DNA]</scope>
    <source>
        <strain evidence="3">cv. 10/8</strain>
        <tissue evidence="2">Leaf</tissue>
    </source>
</reference>
<organism evidence="2 3">
    <name type="scientific">Trifolium medium</name>
    <dbReference type="NCBI Taxonomy" id="97028"/>
    <lineage>
        <taxon>Eukaryota</taxon>
        <taxon>Viridiplantae</taxon>
        <taxon>Streptophyta</taxon>
        <taxon>Embryophyta</taxon>
        <taxon>Tracheophyta</taxon>
        <taxon>Spermatophyta</taxon>
        <taxon>Magnoliopsida</taxon>
        <taxon>eudicotyledons</taxon>
        <taxon>Gunneridae</taxon>
        <taxon>Pentapetalae</taxon>
        <taxon>rosids</taxon>
        <taxon>fabids</taxon>
        <taxon>Fabales</taxon>
        <taxon>Fabaceae</taxon>
        <taxon>Papilionoideae</taxon>
        <taxon>50 kb inversion clade</taxon>
        <taxon>NPAAA clade</taxon>
        <taxon>Hologalegina</taxon>
        <taxon>IRL clade</taxon>
        <taxon>Trifolieae</taxon>
        <taxon>Trifolium</taxon>
    </lineage>
</organism>
<feature type="region of interest" description="Disordered" evidence="1">
    <location>
        <begin position="1"/>
        <end position="26"/>
    </location>
</feature>
<proteinExistence type="predicted"/>
<evidence type="ECO:0000313" key="2">
    <source>
        <dbReference type="EMBL" id="MCI34491.1"/>
    </source>
</evidence>
<comment type="caution">
    <text evidence="2">The sequence shown here is derived from an EMBL/GenBank/DDBJ whole genome shotgun (WGS) entry which is preliminary data.</text>
</comment>
<sequence length="123" mass="13808">LIQEQPARRNRRQGRPLGRVHHDDEEEGKVIEETIGVKKETHLNKSESQLETSLKVSETTRTVVGKVVNVAKEKMSEVHKKIETVVGLEPAPEPPNPSVSNRCVIVLPQRVPLPKPPDPENYV</sequence>